<accession>A0A5B0EKP5</accession>
<dbReference type="GO" id="GO:0008233">
    <property type="term" value="F:peptidase activity"/>
    <property type="evidence" value="ECO:0007669"/>
    <property type="project" value="InterPro"/>
</dbReference>
<dbReference type="Pfam" id="PF02557">
    <property type="entry name" value="VanY"/>
    <property type="match status" value="1"/>
</dbReference>
<dbReference type="InterPro" id="IPR052179">
    <property type="entry name" value="DD-CPase-like"/>
</dbReference>
<dbReference type="OrthoDB" id="5496837at2"/>
<dbReference type="InterPro" id="IPR009045">
    <property type="entry name" value="Zn_M74/Hedgehog-like"/>
</dbReference>
<gene>
    <name evidence="3" type="ORF">FQ154_05785</name>
</gene>
<dbReference type="AlphaFoldDB" id="A0A5B0EKP5"/>
<dbReference type="Gene3D" id="3.30.1380.10">
    <property type="match status" value="1"/>
</dbReference>
<protein>
    <submittedName>
        <fullName evidence="3">Peptidase M15</fullName>
    </submittedName>
</protein>
<dbReference type="CDD" id="cd14814">
    <property type="entry name" value="Peptidase_M15"/>
    <property type="match status" value="1"/>
</dbReference>
<feature type="transmembrane region" description="Helical" evidence="1">
    <location>
        <begin position="20"/>
        <end position="41"/>
    </location>
</feature>
<organism evidence="3 4">
    <name type="scientific">Paeniglutamicibacter gangotriensis</name>
    <dbReference type="NCBI Taxonomy" id="254787"/>
    <lineage>
        <taxon>Bacteria</taxon>
        <taxon>Bacillati</taxon>
        <taxon>Actinomycetota</taxon>
        <taxon>Actinomycetes</taxon>
        <taxon>Micrococcales</taxon>
        <taxon>Micrococcaceae</taxon>
        <taxon>Paeniglutamicibacter</taxon>
    </lineage>
</organism>
<dbReference type="PANTHER" id="PTHR34385">
    <property type="entry name" value="D-ALANYL-D-ALANINE CARBOXYPEPTIDASE"/>
    <property type="match status" value="1"/>
</dbReference>
<feature type="domain" description="D-alanyl-D-alanine carboxypeptidase-like core" evidence="2">
    <location>
        <begin position="86"/>
        <end position="186"/>
    </location>
</feature>
<sequence length="188" mass="19493">MMSFPSQLPPSPVARTIRWAAALTGLVMLIASILGIVFALTPAAGTGPDTMAADTALAQARQPGNAHANGKIPMDQLVQVRLGRFLVPEAASAFTALSQAMARAGHAVQVNSAYRTLAEQEGLVKRHGLLTHGGTAAPVGTSEHGLGISLDMTLDGAALDWMFSNAGAFGFSNTVAGEPWHWTYTGEG</sequence>
<dbReference type="EMBL" id="VOBL01000004">
    <property type="protein sequence ID" value="KAA0978735.1"/>
    <property type="molecule type" value="Genomic_DNA"/>
</dbReference>
<evidence type="ECO:0000256" key="1">
    <source>
        <dbReference type="SAM" id="Phobius"/>
    </source>
</evidence>
<keyword evidence="1" id="KW-0812">Transmembrane</keyword>
<reference evidence="3 4" key="1">
    <citation type="submission" date="2019-07" db="EMBL/GenBank/DDBJ databases">
        <title>Analysis of the biochemical properties, biological activity and biotechnological potential of siderophores and biosurfactants produced by Antarctic psychrotolerant bacteria.</title>
        <authorList>
            <person name="Styczynski M."/>
            <person name="Krucon T."/>
            <person name="Decewicz P."/>
            <person name="Dziewit L."/>
        </authorList>
    </citation>
    <scope>NUCLEOTIDE SEQUENCE [LARGE SCALE GENOMIC DNA]</scope>
    <source>
        <strain evidence="3 4">ANT_H27</strain>
    </source>
</reference>
<evidence type="ECO:0000313" key="4">
    <source>
        <dbReference type="Proteomes" id="UP000323856"/>
    </source>
</evidence>
<dbReference type="RefSeq" id="WP_149618990.1">
    <property type="nucleotide sequence ID" value="NZ_VOBL01000004.1"/>
</dbReference>
<dbReference type="InterPro" id="IPR003709">
    <property type="entry name" value="VanY-like_core_dom"/>
</dbReference>
<dbReference type="GO" id="GO:0006508">
    <property type="term" value="P:proteolysis"/>
    <property type="evidence" value="ECO:0007669"/>
    <property type="project" value="InterPro"/>
</dbReference>
<keyword evidence="1" id="KW-1133">Transmembrane helix</keyword>
<evidence type="ECO:0000259" key="2">
    <source>
        <dbReference type="Pfam" id="PF02557"/>
    </source>
</evidence>
<dbReference type="Proteomes" id="UP000323856">
    <property type="component" value="Unassembled WGS sequence"/>
</dbReference>
<name>A0A5B0EKP5_9MICC</name>
<dbReference type="PANTHER" id="PTHR34385:SF1">
    <property type="entry name" value="PEPTIDOGLYCAN L-ALANYL-D-GLUTAMATE ENDOPEPTIDASE CWLK"/>
    <property type="match status" value="1"/>
</dbReference>
<keyword evidence="1" id="KW-0472">Membrane</keyword>
<dbReference type="SUPFAM" id="SSF55166">
    <property type="entry name" value="Hedgehog/DD-peptidase"/>
    <property type="match status" value="1"/>
</dbReference>
<evidence type="ECO:0000313" key="3">
    <source>
        <dbReference type="EMBL" id="KAA0978735.1"/>
    </source>
</evidence>
<comment type="caution">
    <text evidence="3">The sequence shown here is derived from an EMBL/GenBank/DDBJ whole genome shotgun (WGS) entry which is preliminary data.</text>
</comment>
<proteinExistence type="predicted"/>